<evidence type="ECO:0000256" key="5">
    <source>
        <dbReference type="ARBA" id="ARBA00023163"/>
    </source>
</evidence>
<dbReference type="Proteomes" id="UP000320011">
    <property type="component" value="Unassembled WGS sequence"/>
</dbReference>
<evidence type="ECO:0000313" key="10">
    <source>
        <dbReference type="Proteomes" id="UP000320011"/>
    </source>
</evidence>
<dbReference type="CDD" id="cd06171">
    <property type="entry name" value="Sigma70_r4"/>
    <property type="match status" value="1"/>
</dbReference>
<accession>A0A558ARF7</accession>
<dbReference type="GO" id="GO:0006352">
    <property type="term" value="P:DNA-templated transcription initiation"/>
    <property type="evidence" value="ECO:0007669"/>
    <property type="project" value="InterPro"/>
</dbReference>
<dbReference type="Gene3D" id="1.10.1740.10">
    <property type="match status" value="1"/>
</dbReference>
<keyword evidence="4" id="KW-0238">DNA-binding</keyword>
<dbReference type="InterPro" id="IPR039425">
    <property type="entry name" value="RNA_pol_sigma-70-like"/>
</dbReference>
<reference evidence="9 10" key="2">
    <citation type="submission" date="2019-08" db="EMBL/GenBank/DDBJ databases">
        <title>Amycolatopsis acidicola sp. nov., isolated from peat swamp forest soil.</title>
        <authorList>
            <person name="Srisuk N."/>
        </authorList>
    </citation>
    <scope>NUCLEOTIDE SEQUENCE [LARGE SCALE GENOMIC DNA]</scope>
    <source>
        <strain evidence="9 10">TBRC 6029</strain>
    </source>
</reference>
<feature type="region of interest" description="Disordered" evidence="6">
    <location>
        <begin position="124"/>
        <end position="144"/>
    </location>
</feature>
<dbReference type="Pfam" id="PF08281">
    <property type="entry name" value="Sigma70_r4_2"/>
    <property type="match status" value="1"/>
</dbReference>
<name>A0A558ARF7_9PSEU</name>
<dbReference type="NCBIfam" id="TIGR02983">
    <property type="entry name" value="SigE-fam_strep"/>
    <property type="match status" value="1"/>
</dbReference>
<comment type="caution">
    <text evidence="9">The sequence shown here is derived from an EMBL/GenBank/DDBJ whole genome shotgun (WGS) entry which is preliminary data.</text>
</comment>
<dbReference type="InterPro" id="IPR014325">
    <property type="entry name" value="RNA_pol_sigma-E_actinobac"/>
</dbReference>
<evidence type="ECO:0000256" key="3">
    <source>
        <dbReference type="ARBA" id="ARBA00023082"/>
    </source>
</evidence>
<proteinExistence type="inferred from homology"/>
<evidence type="ECO:0000256" key="1">
    <source>
        <dbReference type="ARBA" id="ARBA00010641"/>
    </source>
</evidence>
<gene>
    <name evidence="9" type="ORF">FNH05_31105</name>
</gene>
<evidence type="ECO:0000259" key="7">
    <source>
        <dbReference type="Pfam" id="PF04542"/>
    </source>
</evidence>
<evidence type="ECO:0000256" key="4">
    <source>
        <dbReference type="ARBA" id="ARBA00023125"/>
    </source>
</evidence>
<evidence type="ECO:0000256" key="6">
    <source>
        <dbReference type="SAM" id="MobiDB-lite"/>
    </source>
</evidence>
<dbReference type="GO" id="GO:0016987">
    <property type="term" value="F:sigma factor activity"/>
    <property type="evidence" value="ECO:0007669"/>
    <property type="project" value="UniProtKB-KW"/>
</dbReference>
<dbReference type="SUPFAM" id="SSF88946">
    <property type="entry name" value="Sigma2 domain of RNA polymerase sigma factors"/>
    <property type="match status" value="1"/>
</dbReference>
<dbReference type="PANTHER" id="PTHR43133:SF50">
    <property type="entry name" value="ECF RNA POLYMERASE SIGMA FACTOR SIGM"/>
    <property type="match status" value="1"/>
</dbReference>
<dbReference type="InterPro" id="IPR013249">
    <property type="entry name" value="RNA_pol_sigma70_r4_t2"/>
</dbReference>
<keyword evidence="5" id="KW-0804">Transcription</keyword>
<feature type="compositionally biased region" description="Basic and acidic residues" evidence="6">
    <location>
        <begin position="133"/>
        <end position="144"/>
    </location>
</feature>
<feature type="domain" description="RNA polymerase sigma-70 region 2" evidence="7">
    <location>
        <begin position="65"/>
        <end position="124"/>
    </location>
</feature>
<dbReference type="AlphaFoldDB" id="A0A558ARF7"/>
<evidence type="ECO:0000259" key="8">
    <source>
        <dbReference type="Pfam" id="PF08281"/>
    </source>
</evidence>
<keyword evidence="10" id="KW-1185">Reference proteome</keyword>
<dbReference type="PANTHER" id="PTHR43133">
    <property type="entry name" value="RNA POLYMERASE ECF-TYPE SIGMA FACTO"/>
    <property type="match status" value="1"/>
</dbReference>
<reference evidence="9 10" key="1">
    <citation type="submission" date="2019-07" db="EMBL/GenBank/DDBJ databases">
        <authorList>
            <person name="Duangmal K."/>
            <person name="Teo W.F.A."/>
        </authorList>
    </citation>
    <scope>NUCLEOTIDE SEQUENCE [LARGE SCALE GENOMIC DNA]</scope>
    <source>
        <strain evidence="9 10">TBRC 6029</strain>
    </source>
</reference>
<keyword evidence="3" id="KW-0731">Sigma factor</keyword>
<dbReference type="InterPro" id="IPR013325">
    <property type="entry name" value="RNA_pol_sigma_r2"/>
</dbReference>
<organism evidence="9 10">
    <name type="scientific">Amycolatopsis rhizosphaerae</name>
    <dbReference type="NCBI Taxonomy" id="2053003"/>
    <lineage>
        <taxon>Bacteria</taxon>
        <taxon>Bacillati</taxon>
        <taxon>Actinomycetota</taxon>
        <taxon>Actinomycetes</taxon>
        <taxon>Pseudonocardiales</taxon>
        <taxon>Pseudonocardiaceae</taxon>
        <taxon>Amycolatopsis</taxon>
    </lineage>
</organism>
<dbReference type="NCBIfam" id="TIGR02937">
    <property type="entry name" value="sigma70-ECF"/>
    <property type="match status" value="1"/>
</dbReference>
<feature type="domain" description="RNA polymerase sigma factor 70 region 4 type 2" evidence="8">
    <location>
        <begin position="151"/>
        <end position="203"/>
    </location>
</feature>
<dbReference type="GO" id="GO:0003677">
    <property type="term" value="F:DNA binding"/>
    <property type="evidence" value="ECO:0007669"/>
    <property type="project" value="UniProtKB-KW"/>
</dbReference>
<dbReference type="Gene3D" id="1.10.10.10">
    <property type="entry name" value="Winged helix-like DNA-binding domain superfamily/Winged helix DNA-binding domain"/>
    <property type="match status" value="1"/>
</dbReference>
<dbReference type="InterPro" id="IPR036388">
    <property type="entry name" value="WH-like_DNA-bd_sf"/>
</dbReference>
<comment type="similarity">
    <text evidence="1">Belongs to the sigma-70 factor family. ECF subfamily.</text>
</comment>
<evidence type="ECO:0000313" key="9">
    <source>
        <dbReference type="EMBL" id="TVT26839.1"/>
    </source>
</evidence>
<dbReference type="OrthoDB" id="3692620at2"/>
<dbReference type="InterPro" id="IPR014284">
    <property type="entry name" value="RNA_pol_sigma-70_dom"/>
</dbReference>
<evidence type="ECO:0000256" key="2">
    <source>
        <dbReference type="ARBA" id="ARBA00023015"/>
    </source>
</evidence>
<dbReference type="InterPro" id="IPR007627">
    <property type="entry name" value="RNA_pol_sigma70_r2"/>
</dbReference>
<dbReference type="EMBL" id="VJWX01000480">
    <property type="protein sequence ID" value="TVT26839.1"/>
    <property type="molecule type" value="Genomic_DNA"/>
</dbReference>
<dbReference type="SUPFAM" id="SSF88659">
    <property type="entry name" value="Sigma3 and sigma4 domains of RNA polymerase sigma factors"/>
    <property type="match status" value="1"/>
</dbReference>
<dbReference type="Pfam" id="PF04542">
    <property type="entry name" value="Sigma70_r2"/>
    <property type="match status" value="1"/>
</dbReference>
<keyword evidence="2" id="KW-0805">Transcription regulation</keyword>
<protein>
    <submittedName>
        <fullName evidence="9">SigE family RNA polymerase sigma factor</fullName>
    </submittedName>
</protein>
<sequence length="222" mass="24760">MIKTLVGGVRLRSGPHPVILGRKKARSAVNPARTAGVYPGVFIDQDRGAWPGADFERFVLSRSTALLGIAVLLVGDRGHAEDLLQTALLRASLRWRAAREQPEAYVRRVLVNLARDRWRRSRRRVAEQSLDDTTPRPADRRDPADLVADRTAIRQALAGLPRRQREVVVLRFFADLSVADTAETLGMSEGTVKAHTNRALARLRQELGEPETGRITEENHAR</sequence>
<dbReference type="InterPro" id="IPR013324">
    <property type="entry name" value="RNA_pol_sigma_r3/r4-like"/>
</dbReference>